<comment type="catalytic activity">
    <reaction evidence="9">
        <text>L-seryl-[protein] + ATP = O-phospho-L-seryl-[protein] + ADP + H(+)</text>
        <dbReference type="Rhea" id="RHEA:17989"/>
        <dbReference type="Rhea" id="RHEA-COMP:9863"/>
        <dbReference type="Rhea" id="RHEA-COMP:11604"/>
        <dbReference type="ChEBI" id="CHEBI:15378"/>
        <dbReference type="ChEBI" id="CHEBI:29999"/>
        <dbReference type="ChEBI" id="CHEBI:30616"/>
        <dbReference type="ChEBI" id="CHEBI:83421"/>
        <dbReference type="ChEBI" id="CHEBI:456216"/>
        <dbReference type="EC" id="2.7.11.1"/>
    </reaction>
</comment>
<dbReference type="SUPFAM" id="SSF56112">
    <property type="entry name" value="Protein kinase-like (PK-like)"/>
    <property type="match status" value="2"/>
</dbReference>
<dbReference type="PROSITE" id="PS50011">
    <property type="entry name" value="PROTEIN_KINASE_DOM"/>
    <property type="match status" value="1"/>
</dbReference>
<protein>
    <recommendedName>
        <fullName evidence="5">EKC/KEOPS complex subunit BUD32</fullName>
        <ecNumber evidence="3">2.7.11.1</ecNumber>
    </recommendedName>
    <alternativeName>
        <fullName evidence="6 7">Atypical Serine/threonine protein kinase BUD32</fullName>
    </alternativeName>
    <alternativeName>
        <fullName evidence="4">EKC/KEOPS complex subunit bud32</fullName>
    </alternativeName>
</protein>
<evidence type="ECO:0000256" key="6">
    <source>
        <dbReference type="ARBA" id="ARBA00030980"/>
    </source>
</evidence>
<accession>A0A2H4SUE6</accession>
<organism evidence="11 12">
    <name type="scientific">Cordyceps militaris</name>
    <name type="common">Caterpillar fungus</name>
    <name type="synonym">Clavaria militaris</name>
    <dbReference type="NCBI Taxonomy" id="73501"/>
    <lineage>
        <taxon>Eukaryota</taxon>
        <taxon>Fungi</taxon>
        <taxon>Dikarya</taxon>
        <taxon>Ascomycota</taxon>
        <taxon>Pezizomycotina</taxon>
        <taxon>Sordariomycetes</taxon>
        <taxon>Hypocreomycetidae</taxon>
        <taxon>Hypocreales</taxon>
        <taxon>Cordycipitaceae</taxon>
        <taxon>Cordyceps</taxon>
    </lineage>
</organism>
<evidence type="ECO:0000256" key="4">
    <source>
        <dbReference type="ARBA" id="ARBA00013948"/>
    </source>
</evidence>
<dbReference type="VEuPathDB" id="FungiDB:CCM_03723"/>
<dbReference type="OrthoDB" id="5584477at2759"/>
<evidence type="ECO:0000313" key="12">
    <source>
        <dbReference type="Proteomes" id="UP000323067"/>
    </source>
</evidence>
<dbReference type="InterPro" id="IPR008266">
    <property type="entry name" value="Tyr_kinase_AS"/>
</dbReference>
<dbReference type="InterPro" id="IPR011009">
    <property type="entry name" value="Kinase-like_dom_sf"/>
</dbReference>
<dbReference type="Proteomes" id="UP000323067">
    <property type="component" value="Chromosome ii"/>
</dbReference>
<keyword evidence="11" id="KW-0808">Transferase</keyword>
<evidence type="ECO:0000256" key="3">
    <source>
        <dbReference type="ARBA" id="ARBA00012513"/>
    </source>
</evidence>
<gene>
    <name evidence="11" type="ORF">A9K55_001070</name>
</gene>
<dbReference type="AlphaFoldDB" id="A0A2H4SUE6"/>
<comment type="function">
    <text evidence="1">Component of the EKC/KEOPS complex that is required for the formation of a threonylcarbamoyl group on adenosine at position 37 (t(6)A37) in tRNAs that read codons beginning with adenine. The complex is probably involved in the transfer of the threonylcarbamoyl moiety of threonylcarbamoyl-AMP (TC-AMP) to the N6 group of A37. BUD32 has ATPase activity in the context of the EKC/KEOPS complex and likely plays a supporting role to the catalytic subunit KAE1. The EKC/KEOPS complex also promotes both telomere uncapping and telomere elongation. The complex is required for efficient recruitment of transcriptional coactivators.</text>
</comment>
<comment type="catalytic activity">
    <reaction evidence="8">
        <text>L-threonyl-[protein] + ATP = O-phospho-L-threonyl-[protein] + ADP + H(+)</text>
        <dbReference type="Rhea" id="RHEA:46608"/>
        <dbReference type="Rhea" id="RHEA-COMP:11060"/>
        <dbReference type="Rhea" id="RHEA-COMP:11605"/>
        <dbReference type="ChEBI" id="CHEBI:15378"/>
        <dbReference type="ChEBI" id="CHEBI:30013"/>
        <dbReference type="ChEBI" id="CHEBI:30616"/>
        <dbReference type="ChEBI" id="CHEBI:61977"/>
        <dbReference type="ChEBI" id="CHEBI:456216"/>
        <dbReference type="EC" id="2.7.11.1"/>
    </reaction>
</comment>
<reference evidence="11 12" key="1">
    <citation type="journal article" date="2017" name="BMC Genomics">
        <title>Chromosome level assembly and secondary metabolite potential of the parasitic fungus Cordyceps militaris.</title>
        <authorList>
            <person name="Kramer G.J."/>
            <person name="Nodwell J.R."/>
        </authorList>
    </citation>
    <scope>NUCLEOTIDE SEQUENCE [LARGE SCALE GENOMIC DNA]</scope>
    <source>
        <strain evidence="11 12">ATCC 34164</strain>
    </source>
</reference>
<proteinExistence type="predicted"/>
<dbReference type="GO" id="GO:0005524">
    <property type="term" value="F:ATP binding"/>
    <property type="evidence" value="ECO:0007669"/>
    <property type="project" value="InterPro"/>
</dbReference>
<evidence type="ECO:0000256" key="1">
    <source>
        <dbReference type="ARBA" id="ARBA00003747"/>
    </source>
</evidence>
<dbReference type="Gene3D" id="3.90.1200.10">
    <property type="match status" value="1"/>
</dbReference>
<feature type="domain" description="Protein kinase" evidence="10">
    <location>
        <begin position="387"/>
        <end position="700"/>
    </location>
</feature>
<dbReference type="GO" id="GO:0004674">
    <property type="term" value="F:protein serine/threonine kinase activity"/>
    <property type="evidence" value="ECO:0007669"/>
    <property type="project" value="UniProtKB-EC"/>
</dbReference>
<evidence type="ECO:0000256" key="8">
    <source>
        <dbReference type="ARBA" id="ARBA00047899"/>
    </source>
</evidence>
<evidence type="ECO:0000259" key="10">
    <source>
        <dbReference type="PROSITE" id="PS50011"/>
    </source>
</evidence>
<dbReference type="PANTHER" id="PTHR38248:SF2">
    <property type="entry name" value="FUNK1 11"/>
    <property type="match status" value="1"/>
</dbReference>
<dbReference type="Pfam" id="PF17667">
    <property type="entry name" value="Pkinase_fungal"/>
    <property type="match status" value="1"/>
</dbReference>
<dbReference type="InterPro" id="IPR002575">
    <property type="entry name" value="Aminoglycoside_PTrfase"/>
</dbReference>
<dbReference type="EC" id="2.7.11.1" evidence="3"/>
<evidence type="ECO:0000256" key="9">
    <source>
        <dbReference type="ARBA" id="ARBA00048679"/>
    </source>
</evidence>
<keyword evidence="11" id="KW-0418">Kinase</keyword>
<dbReference type="Pfam" id="PF01636">
    <property type="entry name" value="APH"/>
    <property type="match status" value="1"/>
</dbReference>
<sequence length="1022" mass="116349">MALSDEQIKIIMDHPLNDLPAKLRNLDDSNQTWRDGIAILLQTIIDSSAACNLPSFALRLFTIRQNVRGGLLKFDQFRPLVNALGTNSDTDIWTAVINLVAAVAAVDPSTPPRSSIASTFNATPIRSSSSRLADTENREIVQLFEEIRKCTFRGVGGFWDKFFDSERWHKENKTMLQGMMTAHNGEQWVNFPSIPEQDSVWEWLRGLEDDFFPNAQYKLHNTTHAYQLQERNGQLDIFFQMPAAEGNNTIYYKNVLVVGELKMSLDSRRFEADFLQLARYVRGVFADQPTRRFVHAFTLCADEMELWVFDRSGPYSSGRFNIHKKPDYFARAIIGYATMDNDAMGLDIFTEREGVHRYTTVDDVSGNEKRLRLDKAMVRQRAIVCRGTTCYRTEDGNVAKFSWASDKRKLEVEQLKLAELRGVKGVAKVVAHRQITTIAQMRKGLDFKGHRHRFRNEDAPLAPKWSDHTINASGKSFLPTKINDQLSTGKTKPSLYAPSEDLWENRIYSCLVVSPAGRVISAFESVRELLESLRDAIKAHRSLYVTGNILHRDISPNNIIITQPKTAGDFKGMLIDLDLAKVRDSVASGAQHQTGTMQFMAVEVLCAVDHTYRHDLESFFYVLIWMCAREVWTKWKFRCGETPPKESRLRGWEIGSFKYIADCKAGHMSTVNGLKGIMCEFPQSLAVAKPLCLRIRKILFPHDEEGDVSFGTPTGDPDQLYMPFIDAINKTISKSLPSGSCVTFGSSSFFLRNGQNAAFPTFSEIFARSATQAPSFRRCKHRPPVRFEELGLLVKFGSEPVVSVAEGQCLWALQHALPSVPVPEIYGWARDGDLTCLFMELVPGITLENIWSALSRPERTQICTELRYMLTELRSLRQEPGHQFVVFTNGVLPRGGPFTDVKEFHDWLSSMVKWGKEAYWPGIDPADIPDPYRQGLPDDAEIVFTHADLHPSNILISQEKPHRVISVIDWQQSGWYPDYWEFCKAEYTAEYGAEWQKDYIPQFLDEPRCVETFELYAKCYGY</sequence>
<dbReference type="VEuPathDB" id="FungiDB:A9K55_001070"/>
<name>A0A2H4SUE6_CORMI</name>
<comment type="subunit">
    <text evidence="2">Component of the EKC/KEOPS complex composed of at least BUD32, CGI121, GON7, KAE1 and PCC1; the whole complex dimerizes.</text>
</comment>
<evidence type="ECO:0000313" key="11">
    <source>
        <dbReference type="EMBL" id="ATY66737.1"/>
    </source>
</evidence>
<dbReference type="InterPro" id="IPR040976">
    <property type="entry name" value="Pkinase_fungal"/>
</dbReference>
<dbReference type="EMBL" id="CP023327">
    <property type="protein sequence ID" value="ATY66737.1"/>
    <property type="molecule type" value="Genomic_DNA"/>
</dbReference>
<evidence type="ECO:0000256" key="7">
    <source>
        <dbReference type="ARBA" id="ARBA00033194"/>
    </source>
</evidence>
<dbReference type="Gene3D" id="1.10.510.10">
    <property type="entry name" value="Transferase(Phosphotransferase) domain 1"/>
    <property type="match status" value="1"/>
</dbReference>
<evidence type="ECO:0000256" key="2">
    <source>
        <dbReference type="ARBA" id="ARBA00011534"/>
    </source>
</evidence>
<evidence type="ECO:0000256" key="5">
    <source>
        <dbReference type="ARBA" id="ARBA00019973"/>
    </source>
</evidence>
<dbReference type="PROSITE" id="PS00109">
    <property type="entry name" value="PROTEIN_KINASE_TYR"/>
    <property type="match status" value="1"/>
</dbReference>
<dbReference type="PANTHER" id="PTHR38248">
    <property type="entry name" value="FUNK1 6"/>
    <property type="match status" value="1"/>
</dbReference>
<dbReference type="CDD" id="cd05120">
    <property type="entry name" value="APH_ChoK_like"/>
    <property type="match status" value="1"/>
</dbReference>
<dbReference type="InterPro" id="IPR000719">
    <property type="entry name" value="Prot_kinase_dom"/>
</dbReference>